<reference evidence="1" key="1">
    <citation type="submission" date="2020-10" db="EMBL/GenBank/DDBJ databases">
        <authorList>
            <person name="Gilroy R."/>
        </authorList>
    </citation>
    <scope>NUCLEOTIDE SEQUENCE</scope>
    <source>
        <strain evidence="1">ChiGjej3B3-7149</strain>
    </source>
</reference>
<gene>
    <name evidence="1" type="ORF">IAD36_03475</name>
</gene>
<sequence length="224" mass="25264">MLDLLEHYMYDSLPREDFATSPGLRRKVGPEGELLPFYGCTAVFWLPEAARRALSGLQARLYSAAGRLLAQPLEPGTFHMTLHDLVSHPELTGELLRRMEAARTLVEPLLERWRCGPPLRMRATCLFNMVNTSVVLGLAPADGESWRRLDGMYEALEEHFRLGYALTPHVTLAYYANNICTGGMLQPLREALGPVELELELPMDGLEFQYFTDMNHYSASPPEP</sequence>
<name>A0A9D1DKV2_9FIRM</name>
<reference evidence="1" key="2">
    <citation type="journal article" date="2021" name="PeerJ">
        <title>Extensive microbial diversity within the chicken gut microbiome revealed by metagenomics and culture.</title>
        <authorList>
            <person name="Gilroy R."/>
            <person name="Ravi A."/>
            <person name="Getino M."/>
            <person name="Pursley I."/>
            <person name="Horton D.L."/>
            <person name="Alikhan N.F."/>
            <person name="Baker D."/>
            <person name="Gharbi K."/>
            <person name="Hall N."/>
            <person name="Watson M."/>
            <person name="Adriaenssens E.M."/>
            <person name="Foster-Nyarko E."/>
            <person name="Jarju S."/>
            <person name="Secka A."/>
            <person name="Antonio M."/>
            <person name="Oren A."/>
            <person name="Chaudhuri R.R."/>
            <person name="La Ragione R."/>
            <person name="Hildebrand F."/>
            <person name="Pallen M.J."/>
        </authorList>
    </citation>
    <scope>NUCLEOTIDE SEQUENCE</scope>
    <source>
        <strain evidence="1">ChiGjej3B3-7149</strain>
    </source>
</reference>
<organism evidence="1 2">
    <name type="scientific">Candidatus Scatomorpha intestinigallinarum</name>
    <dbReference type="NCBI Taxonomy" id="2840923"/>
    <lineage>
        <taxon>Bacteria</taxon>
        <taxon>Bacillati</taxon>
        <taxon>Bacillota</taxon>
        <taxon>Clostridia</taxon>
        <taxon>Eubacteriales</taxon>
        <taxon>Candidatus Scatomorpha</taxon>
    </lineage>
</organism>
<dbReference type="SUPFAM" id="SSF55144">
    <property type="entry name" value="LigT-like"/>
    <property type="match status" value="1"/>
</dbReference>
<dbReference type="Gene3D" id="3.90.1140.10">
    <property type="entry name" value="Cyclic phosphodiesterase"/>
    <property type="match status" value="1"/>
</dbReference>
<protein>
    <recommendedName>
        <fullName evidence="3">2'-5' RNA ligase family protein</fullName>
    </recommendedName>
</protein>
<accession>A0A9D1DKV2</accession>
<dbReference type="AlphaFoldDB" id="A0A9D1DKV2"/>
<evidence type="ECO:0008006" key="3">
    <source>
        <dbReference type="Google" id="ProtNLM"/>
    </source>
</evidence>
<proteinExistence type="predicted"/>
<dbReference type="InterPro" id="IPR009097">
    <property type="entry name" value="Cyclic_Pdiesterase"/>
</dbReference>
<dbReference type="Proteomes" id="UP000824238">
    <property type="component" value="Unassembled WGS sequence"/>
</dbReference>
<comment type="caution">
    <text evidence="1">The sequence shown here is derived from an EMBL/GenBank/DDBJ whole genome shotgun (WGS) entry which is preliminary data.</text>
</comment>
<evidence type="ECO:0000313" key="1">
    <source>
        <dbReference type="EMBL" id="HIR54649.1"/>
    </source>
</evidence>
<dbReference type="EMBL" id="DVHH01000087">
    <property type="protein sequence ID" value="HIR54649.1"/>
    <property type="molecule type" value="Genomic_DNA"/>
</dbReference>
<evidence type="ECO:0000313" key="2">
    <source>
        <dbReference type="Proteomes" id="UP000824238"/>
    </source>
</evidence>